<dbReference type="InterPro" id="IPR001452">
    <property type="entry name" value="SH3_domain"/>
</dbReference>
<dbReference type="Proteomes" id="UP000053201">
    <property type="component" value="Unassembled WGS sequence"/>
</dbReference>
<gene>
    <name evidence="5" type="ORF">SPPG_06811</name>
</gene>
<organism evidence="5 6">
    <name type="scientific">Spizellomyces punctatus (strain DAOM BR117)</name>
    <dbReference type="NCBI Taxonomy" id="645134"/>
    <lineage>
        <taxon>Eukaryota</taxon>
        <taxon>Fungi</taxon>
        <taxon>Fungi incertae sedis</taxon>
        <taxon>Chytridiomycota</taxon>
        <taxon>Chytridiomycota incertae sedis</taxon>
        <taxon>Chytridiomycetes</taxon>
        <taxon>Spizellomycetales</taxon>
        <taxon>Spizellomycetaceae</taxon>
        <taxon>Spizellomyces</taxon>
    </lineage>
</organism>
<dbReference type="RefSeq" id="XP_016605856.1">
    <property type="nucleotide sequence ID" value="XM_016755008.1"/>
</dbReference>
<evidence type="ECO:0000313" key="5">
    <source>
        <dbReference type="EMBL" id="KNC97816.1"/>
    </source>
</evidence>
<protein>
    <recommendedName>
        <fullName evidence="4">SH3 domain-containing protein</fullName>
    </recommendedName>
</protein>
<feature type="compositionally biased region" description="Basic and acidic residues" evidence="3">
    <location>
        <begin position="15"/>
        <end position="27"/>
    </location>
</feature>
<evidence type="ECO:0000256" key="2">
    <source>
        <dbReference type="PROSITE-ProRule" id="PRU00192"/>
    </source>
</evidence>
<dbReference type="PROSITE" id="PS50002">
    <property type="entry name" value="SH3"/>
    <property type="match status" value="1"/>
</dbReference>
<dbReference type="SMART" id="SM00326">
    <property type="entry name" value="SH3"/>
    <property type="match status" value="1"/>
</dbReference>
<feature type="region of interest" description="Disordered" evidence="3">
    <location>
        <begin position="675"/>
        <end position="708"/>
    </location>
</feature>
<feature type="region of interest" description="Disordered" evidence="3">
    <location>
        <begin position="386"/>
        <end position="489"/>
    </location>
</feature>
<evidence type="ECO:0000259" key="4">
    <source>
        <dbReference type="PROSITE" id="PS50002"/>
    </source>
</evidence>
<dbReference type="STRING" id="645134.A0A0L0H9X8"/>
<dbReference type="OrthoDB" id="2136855at2759"/>
<keyword evidence="6" id="KW-1185">Reference proteome</keyword>
<reference evidence="5 6" key="1">
    <citation type="submission" date="2009-08" db="EMBL/GenBank/DDBJ databases">
        <title>The Genome Sequence of Spizellomyces punctatus strain DAOM BR117.</title>
        <authorList>
            <consortium name="The Broad Institute Genome Sequencing Platform"/>
            <person name="Russ C."/>
            <person name="Cuomo C."/>
            <person name="Shea T."/>
            <person name="Young S.K."/>
            <person name="Zeng Q."/>
            <person name="Koehrsen M."/>
            <person name="Haas B."/>
            <person name="Borodovsky M."/>
            <person name="Guigo R."/>
            <person name="Alvarado L."/>
            <person name="Berlin A."/>
            <person name="Bochicchio J."/>
            <person name="Borenstein D."/>
            <person name="Chapman S."/>
            <person name="Chen Z."/>
            <person name="Engels R."/>
            <person name="Freedman E."/>
            <person name="Gellesch M."/>
            <person name="Goldberg J."/>
            <person name="Griggs A."/>
            <person name="Gujja S."/>
            <person name="Heiman D."/>
            <person name="Hepburn T."/>
            <person name="Howarth C."/>
            <person name="Jen D."/>
            <person name="Larson L."/>
            <person name="Lewis B."/>
            <person name="Mehta T."/>
            <person name="Park D."/>
            <person name="Pearson M."/>
            <person name="Roberts A."/>
            <person name="Saif S."/>
            <person name="Shenoy N."/>
            <person name="Sisk P."/>
            <person name="Stolte C."/>
            <person name="Sykes S."/>
            <person name="Thomson T."/>
            <person name="Walk T."/>
            <person name="White J."/>
            <person name="Yandava C."/>
            <person name="Burger G."/>
            <person name="Gray M.W."/>
            <person name="Holland P.W.H."/>
            <person name="King N."/>
            <person name="Lang F.B.F."/>
            <person name="Roger A.J."/>
            <person name="Ruiz-Trillo I."/>
            <person name="Lander E."/>
            <person name="Nusbaum C."/>
        </authorList>
    </citation>
    <scope>NUCLEOTIDE SEQUENCE [LARGE SCALE GENOMIC DNA]</scope>
    <source>
        <strain evidence="5 6">DAOM BR117</strain>
    </source>
</reference>
<keyword evidence="1 2" id="KW-0728">SH3 domain</keyword>
<dbReference type="Pfam" id="PF00018">
    <property type="entry name" value="SH3_1"/>
    <property type="match status" value="1"/>
</dbReference>
<dbReference type="AlphaFoldDB" id="A0A0L0H9X8"/>
<feature type="domain" description="SH3" evidence="4">
    <location>
        <begin position="485"/>
        <end position="546"/>
    </location>
</feature>
<dbReference type="EMBL" id="KQ257462">
    <property type="protein sequence ID" value="KNC97816.1"/>
    <property type="molecule type" value="Genomic_DNA"/>
</dbReference>
<dbReference type="GeneID" id="27690087"/>
<dbReference type="Gene3D" id="2.30.30.40">
    <property type="entry name" value="SH3 Domains"/>
    <property type="match status" value="1"/>
</dbReference>
<evidence type="ECO:0000256" key="1">
    <source>
        <dbReference type="ARBA" id="ARBA00022443"/>
    </source>
</evidence>
<accession>A0A0L0H9X8</accession>
<feature type="compositionally biased region" description="Basic and acidic residues" evidence="3">
    <location>
        <begin position="399"/>
        <end position="410"/>
    </location>
</feature>
<sequence length="805" mass="86377">MPSFLSLKPFAKKKDSARVAENTDHQARVSSSSSFVQTHRPDSFRTNSVPPVSSRSSISSRYSSTSSISSSARPLALHLAIADSEPHPLIPNTSIVSLPPLATKLNGTITVVNNQNSPCAASRLVVVLLSGQGIVKDVRTVRDPESPAAGDIHARPLGRNVAVVCADLKAIAPGSKTFAFSLPFPKSLPPTVHIDAPNQENSITHLLFACLRGSQRTSPVLVECMEVFARRRHNRVEPIDKKVDGCADNGPINYVARFPSPAYYTDDAIPGNISLYPADSIAIVKVEATWFEVYTFRKSESEGTSVYREQLGDTCLLDYNSSCSPIEFSWPDTYAQPYSDSGSCVAINHEISFSITYSPAYTPADGRETTQTATIWLPVKLQIPHSPAASGRNGSSDMHPQRAIRDRGSTGEHGGMVAPAAEKRGSGRSSIFGKTRSVSSLETVIPTPPKPAQTVESAPPDQSSRKHTVRRFARQPTAAHAQPEPTYRQGRAMYDYVPAQSDELCISEGDIISVLESWPDGWGFGHSLTTLAQGAFPLGILDSPGSTPVNPDVLPTTPTSPQCTSPLLTDTVAEVTSGLMGLRLAASPEPHGIDRTNMIDGFEQDLPRPSRIDSLRGPHCLPSNGGQQRQLPVSDRIPARNTAGVPVNSVARHPHAQIPRRAVTTPTFGISSAGANTYAGPGVRSPSTGYDPGVSPSQSTFVPTSLAAPHLPPTNLAAPHLPPYSMNPTAAKSLSFLPSSPTSIASAPSSMTELDALLAQNIISGPEYLKMRERLLELKRLDDLLAQNGISGVEYLERRRRVMEN</sequence>
<evidence type="ECO:0000256" key="3">
    <source>
        <dbReference type="SAM" id="MobiDB-lite"/>
    </source>
</evidence>
<proteinExistence type="predicted"/>
<dbReference type="SUPFAM" id="SSF50044">
    <property type="entry name" value="SH3-domain"/>
    <property type="match status" value="1"/>
</dbReference>
<dbReference type="InParanoid" id="A0A0L0H9X8"/>
<feature type="compositionally biased region" description="Polar residues" evidence="3">
    <location>
        <begin position="28"/>
        <end position="37"/>
    </location>
</feature>
<feature type="region of interest" description="Disordered" evidence="3">
    <location>
        <begin position="15"/>
        <end position="66"/>
    </location>
</feature>
<evidence type="ECO:0000313" key="6">
    <source>
        <dbReference type="Proteomes" id="UP000053201"/>
    </source>
</evidence>
<dbReference type="InterPro" id="IPR036028">
    <property type="entry name" value="SH3-like_dom_sf"/>
</dbReference>
<feature type="compositionally biased region" description="Low complexity" evidence="3">
    <location>
        <begin position="48"/>
        <end position="66"/>
    </location>
</feature>
<name>A0A0L0H9X8_SPIPD</name>
<dbReference type="VEuPathDB" id="FungiDB:SPPG_06811"/>